<evidence type="ECO:0000313" key="2">
    <source>
        <dbReference type="Proteomes" id="UP000305778"/>
    </source>
</evidence>
<sequence length="149" mass="16429">MASEALQHPWLGVMWPHDAGQLLAQIEIDPVIRPARANGETDAEVLITLGSAQSDAALDTVLATAVERIRAALADLDSIRAFAVEHAPRDWRRHYEAIEGLPLRERLFVESFAVTSPTEMEISFDFGDLDMLVVRVDAQGRGQDVRIVA</sequence>
<dbReference type="EMBL" id="SUMC01000088">
    <property type="protein sequence ID" value="TKA00279.1"/>
    <property type="molecule type" value="Genomic_DNA"/>
</dbReference>
<evidence type="ECO:0000313" key="1">
    <source>
        <dbReference type="EMBL" id="TKA00279.1"/>
    </source>
</evidence>
<dbReference type="RefSeq" id="WP_136729542.1">
    <property type="nucleotide sequence ID" value="NZ_SUMC01000088.1"/>
</dbReference>
<dbReference type="Proteomes" id="UP000305778">
    <property type="component" value="Unassembled WGS sequence"/>
</dbReference>
<dbReference type="AlphaFoldDB" id="A0A4V5MXH5"/>
<protein>
    <recommendedName>
        <fullName evidence="3">DUF2004 domain-containing protein</fullName>
    </recommendedName>
</protein>
<proteinExistence type="predicted"/>
<keyword evidence="2" id="KW-1185">Reference proteome</keyword>
<name>A0A4V5MXH5_9ACTN</name>
<reference evidence="1 2" key="1">
    <citation type="submission" date="2019-04" db="EMBL/GenBank/DDBJ databases">
        <title>Streptomyces oryziradicis sp. nov., a novel actinomycete isolated from rhizosphere soil of rice (Oryza sativa L.).</title>
        <authorList>
            <person name="Li C."/>
        </authorList>
    </citation>
    <scope>NUCLEOTIDE SEQUENCE [LARGE SCALE GENOMIC DNA]</scope>
    <source>
        <strain evidence="1 2">NEAU-C40</strain>
    </source>
</reference>
<accession>A0A4V5MXH5</accession>
<gene>
    <name evidence="1" type="ORF">FCI23_43235</name>
</gene>
<evidence type="ECO:0008006" key="3">
    <source>
        <dbReference type="Google" id="ProtNLM"/>
    </source>
</evidence>
<dbReference type="OrthoDB" id="9888964at2"/>
<comment type="caution">
    <text evidence="1">The sequence shown here is derived from an EMBL/GenBank/DDBJ whole genome shotgun (WGS) entry which is preliminary data.</text>
</comment>
<organism evidence="1 2">
    <name type="scientific">Actinacidiphila oryziradicis</name>
    <dbReference type="NCBI Taxonomy" id="2571141"/>
    <lineage>
        <taxon>Bacteria</taxon>
        <taxon>Bacillati</taxon>
        <taxon>Actinomycetota</taxon>
        <taxon>Actinomycetes</taxon>
        <taxon>Kitasatosporales</taxon>
        <taxon>Streptomycetaceae</taxon>
        <taxon>Actinacidiphila</taxon>
    </lineage>
</organism>